<organism evidence="2 3">
    <name type="scientific">Heligmosomoides polygyrus</name>
    <name type="common">Parasitic roundworm</name>
    <dbReference type="NCBI Taxonomy" id="6339"/>
    <lineage>
        <taxon>Eukaryota</taxon>
        <taxon>Metazoa</taxon>
        <taxon>Ecdysozoa</taxon>
        <taxon>Nematoda</taxon>
        <taxon>Chromadorea</taxon>
        <taxon>Rhabditida</taxon>
        <taxon>Rhabditina</taxon>
        <taxon>Rhabditomorpha</taxon>
        <taxon>Strongyloidea</taxon>
        <taxon>Heligmosomidae</taxon>
        <taxon>Heligmosomoides</taxon>
    </lineage>
</organism>
<gene>
    <name evidence="1" type="ORF">HPBE_LOCUS18527</name>
</gene>
<dbReference type="Proteomes" id="UP000050761">
    <property type="component" value="Unassembled WGS sequence"/>
</dbReference>
<sequence length="101" mass="11838">MMEGKMPDDWRGSIIVLIFKQEGNASKCSNYCGIKLISHTMKVYERLVDSKLREMVTISQKQWCSMPERSTTDAYHEKRKPCYLAFQDLEKAYDRLPRAVL</sequence>
<reference evidence="1 2" key="1">
    <citation type="submission" date="2018-11" db="EMBL/GenBank/DDBJ databases">
        <authorList>
            <consortium name="Pathogen Informatics"/>
        </authorList>
    </citation>
    <scope>NUCLEOTIDE SEQUENCE [LARGE SCALE GENOMIC DNA]</scope>
</reference>
<dbReference type="WBParaSite" id="HPBE_0001852801-mRNA-1">
    <property type="protein sequence ID" value="HPBE_0001852801-mRNA-1"/>
    <property type="gene ID" value="HPBE_0001852801"/>
</dbReference>
<dbReference type="PANTHER" id="PTHR19446">
    <property type="entry name" value="REVERSE TRANSCRIPTASES"/>
    <property type="match status" value="1"/>
</dbReference>
<dbReference type="AlphaFoldDB" id="A0A183G9B6"/>
<accession>A0A183G9B6</accession>
<proteinExistence type="predicted"/>
<dbReference type="OrthoDB" id="410104at2759"/>
<accession>A0A3P8EX45</accession>
<evidence type="ECO:0000313" key="3">
    <source>
        <dbReference type="WBParaSite" id="HPBE_0001852801-mRNA-1"/>
    </source>
</evidence>
<reference evidence="3" key="2">
    <citation type="submission" date="2019-09" db="UniProtKB">
        <authorList>
            <consortium name="WormBaseParasite"/>
        </authorList>
    </citation>
    <scope>IDENTIFICATION</scope>
</reference>
<keyword evidence="2" id="KW-1185">Reference proteome</keyword>
<name>A0A183G9B6_HELPZ</name>
<dbReference type="EMBL" id="UZAH01030740">
    <property type="protein sequence ID" value="VDP11906.1"/>
    <property type="molecule type" value="Genomic_DNA"/>
</dbReference>
<evidence type="ECO:0000313" key="2">
    <source>
        <dbReference type="Proteomes" id="UP000050761"/>
    </source>
</evidence>
<evidence type="ECO:0000313" key="1">
    <source>
        <dbReference type="EMBL" id="VDP11906.1"/>
    </source>
</evidence>
<protein>
    <submittedName>
        <fullName evidence="3">Reverse transcriptase domain-containing protein</fullName>
    </submittedName>
</protein>